<feature type="domain" description="pPIWI-RE module N-terminal" evidence="2">
    <location>
        <begin position="41"/>
        <end position="406"/>
    </location>
</feature>
<dbReference type="Pfam" id="PF13032">
    <property type="entry name" value="RNaseH_pPIWI_RE"/>
    <property type="match status" value="1"/>
</dbReference>
<accession>A0ABM7YZG0</accession>
<dbReference type="Proteomes" id="UP001055453">
    <property type="component" value="Chromosome"/>
</dbReference>
<dbReference type="EMBL" id="AP025732">
    <property type="protein sequence ID" value="BDI16076.1"/>
    <property type="molecule type" value="Genomic_DNA"/>
</dbReference>
<dbReference type="InterPro" id="IPR025085">
    <property type="entry name" value="pPIWI_RE_X"/>
</dbReference>
<evidence type="ECO:0000313" key="4">
    <source>
        <dbReference type="Proteomes" id="UP001055453"/>
    </source>
</evidence>
<keyword evidence="4" id="KW-1185">Reference proteome</keyword>
<sequence length="996" mass="114276">MPKKDVQPPILLPARMNLAEDALTDLEIAVLEFPFLGIVGDFCNSMEQVLLPQRKSKVRWPYRQLNNGLLACASTLTHGFEYFNTGDYRALAVGTVENPLRVPTPEKIHELVIIWAQEWAKQFDGKGKADQVNSVCDRFLENMAIIPTNWNWQPITPKTLIQNINAEKGLGYQAIPSFLATLLHGKKCVISSGQREQEIQWRKVQGGGSGRTGLFIVSQAFPALYTDDYGNEREGYFVYRLDFRVQTQAGRFNQNGKLQPWIFLHLSCQRYAHEPLIETNYGREISVLMGMNEERLSGYEVDSTLIRLTIENNGREDSNLWKFQLPNLLAAFKARPLETTDNIRCNPSRYGNLDNHPNWNRDEYYLVHAEGYKYEHENHKRGHSIKPGFSLQERGDIVAQVLELLNGVLISDNPMQSDIPAPSGQKTPLAMRDYEYISQPPSFTKQQKENLTEKEIKQRVNNRRQERQTIIADAIERALQGKPTHLFILWRERDTYDVTCQTLRDAFLLNEGENFPEHIKVSSVWIDDPNLLKPLDTAGLSTKDGQEFDKQIRKQHQMKLDAWRNFLKHKVIASIDSTTKPYCFAIIEIGQTKKKGVHPKQSIYRVVREACVLEKIGSQMVQTVKPKSSDKEDERTDTSAFYSKKTEGRILNAVLDVTLRQVGALYGLPSEVYERAGIPKEIAQNLDVIALCRRKATQGQDNIHYALAVRLRANGAVDVLFPDRNNWIPYAEAGIELGQIFSRVRCVGVARRRHRNYKTVQLKGIELAKFAADVLTLVSEKPTLVLIEADVWRNERGEENGGQAWFQLKNEYLLAKRDILDFQHVPGHACVYPRDHNQLRNLLGIIRFRTGDETTQYITNRQAWNENSPARDLIRLSGFYDISVSELLHYFSIGKLPKTQKAQDTPTARELYMLDSQDDEYGVNIAFKHQQMLEMLPFFIRSDFQKTEESLKSICRVPHYLRISPAWSMGNIHLPYPMHLGKQLIKDHLCILGVEV</sequence>
<evidence type="ECO:0000259" key="2">
    <source>
        <dbReference type="Pfam" id="PF13111"/>
    </source>
</evidence>
<dbReference type="InterPro" id="IPR024996">
    <property type="entry name" value="RNaseH_pPIWI_RE"/>
</dbReference>
<protein>
    <recommendedName>
        <fullName evidence="5">DUF3893 domain-containing protein</fullName>
    </recommendedName>
</protein>
<gene>
    <name evidence="3" type="ORF">ANSO36C_18780</name>
</gene>
<name>A0ABM7YZG0_NOSCO</name>
<reference evidence="3" key="1">
    <citation type="submission" date="2022-04" db="EMBL/GenBank/DDBJ databases">
        <title>Complete genome sequence of a cyanobacterium, Nostoc sp. SO-36, isolated in Antarctica.</title>
        <authorList>
            <person name="Kanesaki Y."/>
            <person name="Effendi D."/>
            <person name="Sakamoto T."/>
            <person name="Ohtani S."/>
            <person name="Awai K."/>
        </authorList>
    </citation>
    <scope>NUCLEOTIDE SEQUENCE</scope>
    <source>
        <strain evidence="3">SO-36</strain>
    </source>
</reference>
<evidence type="ECO:0008006" key="5">
    <source>
        <dbReference type="Google" id="ProtNLM"/>
    </source>
</evidence>
<proteinExistence type="predicted"/>
<evidence type="ECO:0000313" key="3">
    <source>
        <dbReference type="EMBL" id="BDI16076.1"/>
    </source>
</evidence>
<dbReference type="Pfam" id="PF13111">
    <property type="entry name" value="pPIWI_RE_X"/>
    <property type="match status" value="1"/>
</dbReference>
<organism evidence="3 4">
    <name type="scientific">Nostoc cf. commune SO-36</name>
    <dbReference type="NCBI Taxonomy" id="449208"/>
    <lineage>
        <taxon>Bacteria</taxon>
        <taxon>Bacillati</taxon>
        <taxon>Cyanobacteriota</taxon>
        <taxon>Cyanophyceae</taxon>
        <taxon>Nostocales</taxon>
        <taxon>Nostocaceae</taxon>
        <taxon>Nostoc</taxon>
    </lineage>
</organism>
<dbReference type="RefSeq" id="WP_251959308.1">
    <property type="nucleotide sequence ID" value="NZ_AP025732.1"/>
</dbReference>
<evidence type="ECO:0000259" key="1">
    <source>
        <dbReference type="Pfam" id="PF13032"/>
    </source>
</evidence>
<feature type="domain" description="pPIWI-RE RNaseH" evidence="1">
    <location>
        <begin position="693"/>
        <end position="989"/>
    </location>
</feature>